<feature type="region of interest" description="Disordered" evidence="1">
    <location>
        <begin position="1"/>
        <end position="44"/>
    </location>
</feature>
<organism evidence="2">
    <name type="scientific">uncultured Thermomicrobiales bacterium</name>
    <dbReference type="NCBI Taxonomy" id="1645740"/>
    <lineage>
        <taxon>Bacteria</taxon>
        <taxon>Pseudomonadati</taxon>
        <taxon>Thermomicrobiota</taxon>
        <taxon>Thermomicrobia</taxon>
        <taxon>Thermomicrobiales</taxon>
        <taxon>environmental samples</taxon>
    </lineage>
</organism>
<accession>A0A6J4VIV2</accession>
<evidence type="ECO:0000313" key="2">
    <source>
        <dbReference type="EMBL" id="CAA9580701.1"/>
    </source>
</evidence>
<reference evidence="2" key="1">
    <citation type="submission" date="2020-02" db="EMBL/GenBank/DDBJ databases">
        <authorList>
            <person name="Meier V. D."/>
        </authorList>
    </citation>
    <scope>NUCLEOTIDE SEQUENCE</scope>
    <source>
        <strain evidence="2">AVDCRST_MAG59</strain>
    </source>
</reference>
<sequence>MSERCGGSRGERGHWCGRITDQRSPRRLEPRSPRAGRLDCRQDNEGLVSGNGLKRILVVNDT</sequence>
<protein>
    <submittedName>
        <fullName evidence="2">Uncharacterized protein</fullName>
    </submittedName>
</protein>
<dbReference type="AlphaFoldDB" id="A0A6J4VIV2"/>
<proteinExistence type="predicted"/>
<dbReference type="EMBL" id="CADCWF010000342">
    <property type="protein sequence ID" value="CAA9580701.1"/>
    <property type="molecule type" value="Genomic_DNA"/>
</dbReference>
<name>A0A6J4VIV2_9BACT</name>
<evidence type="ECO:0000256" key="1">
    <source>
        <dbReference type="SAM" id="MobiDB-lite"/>
    </source>
</evidence>
<gene>
    <name evidence="2" type="ORF">AVDCRST_MAG59-4711</name>
</gene>
<feature type="compositionally biased region" description="Basic and acidic residues" evidence="1">
    <location>
        <begin position="9"/>
        <end position="44"/>
    </location>
</feature>